<reference evidence="3" key="1">
    <citation type="journal article" date="2014" name="Int. J. Syst. Evol. Microbiol.">
        <title>Complete genome sequence of Corynebacterium casei LMG S-19264T (=DSM 44701T), isolated from a smear-ripened cheese.</title>
        <authorList>
            <consortium name="US DOE Joint Genome Institute (JGI-PGF)"/>
            <person name="Walter F."/>
            <person name="Albersmeier A."/>
            <person name="Kalinowski J."/>
            <person name="Ruckert C."/>
        </authorList>
    </citation>
    <scope>NUCLEOTIDE SEQUENCE</scope>
    <source>
        <strain evidence="3">JCM 3276</strain>
    </source>
</reference>
<reference evidence="3" key="2">
    <citation type="submission" date="2020-09" db="EMBL/GenBank/DDBJ databases">
        <authorList>
            <person name="Sun Q."/>
            <person name="Ohkuma M."/>
        </authorList>
    </citation>
    <scope>NUCLEOTIDE SEQUENCE</scope>
    <source>
        <strain evidence="3">JCM 3276</strain>
    </source>
</reference>
<protein>
    <recommendedName>
        <fullName evidence="2">NACHT domain-containing protein</fullName>
    </recommendedName>
</protein>
<dbReference type="Proteomes" id="UP000660680">
    <property type="component" value="Unassembled WGS sequence"/>
</dbReference>
<name>A0A918LGT6_9PSEU</name>
<feature type="transmembrane region" description="Helical" evidence="1">
    <location>
        <begin position="558"/>
        <end position="580"/>
    </location>
</feature>
<evidence type="ECO:0000313" key="3">
    <source>
        <dbReference type="EMBL" id="GGS46938.1"/>
    </source>
</evidence>
<gene>
    <name evidence="3" type="ORF">GCM10010171_47680</name>
</gene>
<keyword evidence="1" id="KW-1133">Transmembrane helix</keyword>
<dbReference type="EMBL" id="BMRB01000004">
    <property type="protein sequence ID" value="GGS46938.1"/>
    <property type="molecule type" value="Genomic_DNA"/>
</dbReference>
<feature type="transmembrane region" description="Helical" evidence="1">
    <location>
        <begin position="439"/>
        <end position="458"/>
    </location>
</feature>
<evidence type="ECO:0000259" key="2">
    <source>
        <dbReference type="PROSITE" id="PS50837"/>
    </source>
</evidence>
<dbReference type="PROSITE" id="PS50837">
    <property type="entry name" value="NACHT"/>
    <property type="match status" value="1"/>
</dbReference>
<keyword evidence="4" id="KW-1185">Reference proteome</keyword>
<feature type="transmembrane region" description="Helical" evidence="1">
    <location>
        <begin position="520"/>
        <end position="546"/>
    </location>
</feature>
<evidence type="ECO:0000313" key="4">
    <source>
        <dbReference type="Proteomes" id="UP000660680"/>
    </source>
</evidence>
<dbReference type="AlphaFoldDB" id="A0A918LGT6"/>
<feature type="domain" description="NACHT" evidence="2">
    <location>
        <begin position="69"/>
        <end position="163"/>
    </location>
</feature>
<keyword evidence="1" id="KW-0472">Membrane</keyword>
<sequence length="647" mass="69377">MRARWQREEEQRQIHDPFPLPVRWRTVAEELTDSWADIRRAGAAGGQEPLDLSGRLDQIVEVYRRIPSGRLVVLGQAGSGKTILTLRFVLDLLRTRAAGEAVPVVFNLASWNPTTTGLRDWLAAQLRRDHPGLNAPGPDGSTLAAALVETDRVVPVLDGFDEIADGLHRPALEALNATRLPLLLTSRPGEYAAAVAGTDVLTAAGGVELTGLTPADLAAYLPRTTRKTGGGGPAWQPVLTALRERPDDPASVNLAAVLTTPLMVGLARAIYSDTPDHDPADLLDTTRFPTSEAIEEHLLGNLVPTVYRHQPETAPYPPDQARRWLGHLARHLNRLGTHDLAWWQLGTSVRLPVRVLVVTAVVAAVIGPADIVLEALISGSIDAYQVTMGLTLGAVAGAAFGLAHALVNQAGLEPSRVRLRVRAGADPRRRGIVVSRARIGFAAGLLLGLAFGVSRGVVRGLVLDDGHAAVFALVDGAVFGPVFGLAAALMAGLIARCEAPLDIRSAGSPIDLLNANRRTVLIQLLVFGPAFALIVPLISWSAVALLQQLPLESIEFRWTPLFGVILGLVAGLTGGLGYALTMTAWGQWLVFARLCLPLTGRLPWSVRAFLDDAYRRGVLRRAGAVYQFRHARLQDHLAGVDPAKRPK</sequence>
<proteinExistence type="predicted"/>
<feature type="transmembrane region" description="Helical" evidence="1">
    <location>
        <begin position="383"/>
        <end position="407"/>
    </location>
</feature>
<comment type="caution">
    <text evidence="3">The sequence shown here is derived from an EMBL/GenBank/DDBJ whole genome shotgun (WGS) entry which is preliminary data.</text>
</comment>
<keyword evidence="1" id="KW-0812">Transmembrane</keyword>
<accession>A0A918LGT6</accession>
<feature type="transmembrane region" description="Helical" evidence="1">
    <location>
        <begin position="478"/>
        <end position="499"/>
    </location>
</feature>
<dbReference type="InterPro" id="IPR007111">
    <property type="entry name" value="NACHT_NTPase"/>
</dbReference>
<dbReference type="Pfam" id="PF05729">
    <property type="entry name" value="NACHT"/>
    <property type="match status" value="1"/>
</dbReference>
<organism evidence="3 4">
    <name type="scientific">Actinokineospora fastidiosa</name>
    <dbReference type="NCBI Taxonomy" id="1816"/>
    <lineage>
        <taxon>Bacteria</taxon>
        <taxon>Bacillati</taxon>
        <taxon>Actinomycetota</taxon>
        <taxon>Actinomycetes</taxon>
        <taxon>Pseudonocardiales</taxon>
        <taxon>Pseudonocardiaceae</taxon>
        <taxon>Actinokineospora</taxon>
    </lineage>
</organism>
<evidence type="ECO:0000256" key="1">
    <source>
        <dbReference type="SAM" id="Phobius"/>
    </source>
</evidence>
<dbReference type="InterPro" id="IPR027417">
    <property type="entry name" value="P-loop_NTPase"/>
</dbReference>
<dbReference type="Gene3D" id="3.40.50.300">
    <property type="entry name" value="P-loop containing nucleotide triphosphate hydrolases"/>
    <property type="match status" value="1"/>
</dbReference>
<feature type="transmembrane region" description="Helical" evidence="1">
    <location>
        <begin position="355"/>
        <end position="377"/>
    </location>
</feature>